<evidence type="ECO:0000256" key="1">
    <source>
        <dbReference type="ARBA" id="ARBA00004141"/>
    </source>
</evidence>
<dbReference type="RefSeq" id="WP_015923995.1">
    <property type="nucleotide sequence ID" value="NC_011899.1"/>
</dbReference>
<feature type="transmembrane region" description="Helical" evidence="5">
    <location>
        <begin position="99"/>
        <end position="121"/>
    </location>
</feature>
<evidence type="ECO:0000313" key="7">
    <source>
        <dbReference type="EMBL" id="ACL71026.1"/>
    </source>
</evidence>
<dbReference type="Proteomes" id="UP000000719">
    <property type="component" value="Chromosome"/>
</dbReference>
<evidence type="ECO:0000259" key="6">
    <source>
        <dbReference type="Pfam" id="PF04932"/>
    </source>
</evidence>
<sequence length="432" mass="49660">MRFKMANISLKLLLLFFLLAPFHGVIKVINHNTLNKPILNVWKEVLFIFILALSILYLIKKKKIHITNFGGKIIIIIYLLVFNLILNLYFGIVNKNIVIIQWLWGVKVTFFYGLIIFIVIIHDINWQKFINKIINILSFLALFIIGFALLQFFLGTEFISSINFVADGMKTNLIRSGNIRASSIFRQPVTFGMFCLILLSFNILKKGFMPNIVSIMSIIGILISTSRTSILALVVMLFYCLLLKRKKYNIFLKLSLIIPLVIVFALNIIVPYIENNLLSSNIGVLRTYLYTNTFFVRINKWKTLMTSWVKSKGIVHIFIGKGWGYLGGGQHIFKFIQGNPSVPYDPVDNLYLFLLINSGIVGLILFISIIIMCMRKALMMMQFSSEVNYDFLNSVLLFLSTFLIIGVFITGIESFIFQIYLYLIIGSLMKYS</sequence>
<keyword evidence="3 5" id="KW-1133">Transmembrane helix</keyword>
<keyword evidence="4 5" id="KW-0472">Membrane</keyword>
<evidence type="ECO:0000256" key="4">
    <source>
        <dbReference type="ARBA" id="ARBA00023136"/>
    </source>
</evidence>
<protein>
    <recommendedName>
        <fullName evidence="6">O-antigen ligase-related domain-containing protein</fullName>
    </recommendedName>
</protein>
<feature type="transmembrane region" description="Helical" evidence="5">
    <location>
        <begin position="254"/>
        <end position="273"/>
    </location>
</feature>
<evidence type="ECO:0000313" key="8">
    <source>
        <dbReference type="Proteomes" id="UP000000719"/>
    </source>
</evidence>
<feature type="transmembrane region" description="Helical" evidence="5">
    <location>
        <begin position="133"/>
        <end position="154"/>
    </location>
</feature>
<organism evidence="7 8">
    <name type="scientific">Halothermothrix orenii (strain H 168 / OCM 544 / DSM 9562)</name>
    <dbReference type="NCBI Taxonomy" id="373903"/>
    <lineage>
        <taxon>Bacteria</taxon>
        <taxon>Bacillati</taxon>
        <taxon>Bacillota</taxon>
        <taxon>Clostridia</taxon>
        <taxon>Halanaerobiales</taxon>
        <taxon>Halothermotrichaceae</taxon>
        <taxon>Halothermothrix</taxon>
    </lineage>
</organism>
<feature type="transmembrane region" description="Helical" evidence="5">
    <location>
        <begin position="40"/>
        <end position="59"/>
    </location>
</feature>
<dbReference type="GO" id="GO:0016020">
    <property type="term" value="C:membrane"/>
    <property type="evidence" value="ECO:0007669"/>
    <property type="project" value="UniProtKB-SubCell"/>
</dbReference>
<feature type="transmembrane region" description="Helical" evidence="5">
    <location>
        <begin position="395"/>
        <end position="425"/>
    </location>
</feature>
<dbReference type="KEGG" id="hor:Hore_22810"/>
<evidence type="ECO:0000256" key="3">
    <source>
        <dbReference type="ARBA" id="ARBA00022989"/>
    </source>
</evidence>
<keyword evidence="2 5" id="KW-0812">Transmembrane</keyword>
<name>B8D174_HALOH</name>
<dbReference type="HOGENOM" id="CLU_634246_0_0_9"/>
<dbReference type="EMBL" id="CP001098">
    <property type="protein sequence ID" value="ACL71026.1"/>
    <property type="molecule type" value="Genomic_DNA"/>
</dbReference>
<gene>
    <name evidence="7" type="ordered locus">Hore_22810</name>
</gene>
<dbReference type="InterPro" id="IPR007016">
    <property type="entry name" value="O-antigen_ligase-rel_domated"/>
</dbReference>
<reference evidence="7 8" key="1">
    <citation type="journal article" date="2009" name="PLoS ONE">
        <title>Genome analysis of the anaerobic thermohalophilic bacterium Halothermothrix orenii.</title>
        <authorList>
            <person name="Mavromatis K."/>
            <person name="Ivanova N."/>
            <person name="Anderson I."/>
            <person name="Lykidis A."/>
            <person name="Hooper S.D."/>
            <person name="Sun H."/>
            <person name="Kunin V."/>
            <person name="Lapidus A."/>
            <person name="Hugenholtz P."/>
            <person name="Patel B."/>
            <person name="Kyrpides N.C."/>
        </authorList>
    </citation>
    <scope>NUCLEOTIDE SEQUENCE [LARGE SCALE GENOMIC DNA]</scope>
    <source>
        <strain evidence="8">H 168 / OCM 544 / DSM 9562</strain>
    </source>
</reference>
<feature type="transmembrane region" description="Helical" evidence="5">
    <location>
        <begin position="71"/>
        <end position="93"/>
    </location>
</feature>
<evidence type="ECO:0000256" key="5">
    <source>
        <dbReference type="SAM" id="Phobius"/>
    </source>
</evidence>
<feature type="domain" description="O-antigen ligase-related" evidence="6">
    <location>
        <begin position="213"/>
        <end position="367"/>
    </location>
</feature>
<dbReference type="AlphaFoldDB" id="B8D174"/>
<dbReference type="STRING" id="373903.Hore_22810"/>
<evidence type="ECO:0000256" key="2">
    <source>
        <dbReference type="ARBA" id="ARBA00022692"/>
    </source>
</evidence>
<comment type="subcellular location">
    <subcellularLocation>
        <location evidence="1">Membrane</location>
        <topology evidence="1">Multi-pass membrane protein</topology>
    </subcellularLocation>
</comment>
<dbReference type="Pfam" id="PF04932">
    <property type="entry name" value="Wzy_C"/>
    <property type="match status" value="1"/>
</dbReference>
<keyword evidence="8" id="KW-1185">Reference proteome</keyword>
<feature type="transmembrane region" description="Helical" evidence="5">
    <location>
        <begin position="212"/>
        <end position="242"/>
    </location>
</feature>
<proteinExistence type="predicted"/>
<accession>B8D174</accession>
<feature type="transmembrane region" description="Helical" evidence="5">
    <location>
        <begin position="350"/>
        <end position="374"/>
    </location>
</feature>